<dbReference type="AlphaFoldDB" id="A0A8J5QV29"/>
<accession>A0A8J5QV29</accession>
<gene>
    <name evidence="2" type="ORF">GUJ93_ZPchr0458g22873</name>
</gene>
<feature type="compositionally biased region" description="Polar residues" evidence="1">
    <location>
        <begin position="51"/>
        <end position="62"/>
    </location>
</feature>
<proteinExistence type="predicted"/>
<reference evidence="2" key="2">
    <citation type="submission" date="2021-02" db="EMBL/GenBank/DDBJ databases">
        <authorList>
            <person name="Kimball J.A."/>
            <person name="Haas M.W."/>
            <person name="Macchietto M."/>
            <person name="Kono T."/>
            <person name="Duquette J."/>
            <person name="Shao M."/>
        </authorList>
    </citation>
    <scope>NUCLEOTIDE SEQUENCE</scope>
    <source>
        <tissue evidence="2">Fresh leaf tissue</tissue>
    </source>
</reference>
<evidence type="ECO:0000313" key="2">
    <source>
        <dbReference type="EMBL" id="KAG8043565.1"/>
    </source>
</evidence>
<protein>
    <submittedName>
        <fullName evidence="2">Uncharacterized protein</fullName>
    </submittedName>
</protein>
<sequence>MLDGSASESYPLRAHGRAIISFESDWRFCCKSSSKLPEMTFEENKGVIPNESLSMEQTSSSGAKRKRGRPRKYEYGIHELPHSAQPIQSMSIPPLHSTQDDSDIQLDGVQINHTSGSLRLDSR</sequence>
<dbReference type="EMBL" id="JAAALK010000953">
    <property type="protein sequence ID" value="KAG8043565.1"/>
    <property type="molecule type" value="Genomic_DNA"/>
</dbReference>
<keyword evidence="3" id="KW-1185">Reference proteome</keyword>
<dbReference type="Proteomes" id="UP000729402">
    <property type="component" value="Unassembled WGS sequence"/>
</dbReference>
<evidence type="ECO:0000313" key="3">
    <source>
        <dbReference type="Proteomes" id="UP000729402"/>
    </source>
</evidence>
<name>A0A8J5QV29_ZIZPA</name>
<evidence type="ECO:0000256" key="1">
    <source>
        <dbReference type="SAM" id="MobiDB-lite"/>
    </source>
</evidence>
<reference evidence="2" key="1">
    <citation type="journal article" date="2021" name="bioRxiv">
        <title>Whole Genome Assembly and Annotation of Northern Wild Rice, Zizania palustris L., Supports a Whole Genome Duplication in the Zizania Genus.</title>
        <authorList>
            <person name="Haas M."/>
            <person name="Kono T."/>
            <person name="Macchietto M."/>
            <person name="Millas R."/>
            <person name="McGilp L."/>
            <person name="Shao M."/>
            <person name="Duquette J."/>
            <person name="Hirsch C.N."/>
            <person name="Kimball J."/>
        </authorList>
    </citation>
    <scope>NUCLEOTIDE SEQUENCE</scope>
    <source>
        <tissue evidence="2">Fresh leaf tissue</tissue>
    </source>
</reference>
<feature type="compositionally biased region" description="Basic and acidic residues" evidence="1">
    <location>
        <begin position="71"/>
        <end position="81"/>
    </location>
</feature>
<feature type="region of interest" description="Disordered" evidence="1">
    <location>
        <begin position="43"/>
        <end position="123"/>
    </location>
</feature>
<organism evidence="2 3">
    <name type="scientific">Zizania palustris</name>
    <name type="common">Northern wild rice</name>
    <dbReference type="NCBI Taxonomy" id="103762"/>
    <lineage>
        <taxon>Eukaryota</taxon>
        <taxon>Viridiplantae</taxon>
        <taxon>Streptophyta</taxon>
        <taxon>Embryophyta</taxon>
        <taxon>Tracheophyta</taxon>
        <taxon>Spermatophyta</taxon>
        <taxon>Magnoliopsida</taxon>
        <taxon>Liliopsida</taxon>
        <taxon>Poales</taxon>
        <taxon>Poaceae</taxon>
        <taxon>BOP clade</taxon>
        <taxon>Oryzoideae</taxon>
        <taxon>Oryzeae</taxon>
        <taxon>Zizaniinae</taxon>
        <taxon>Zizania</taxon>
    </lineage>
</organism>
<comment type="caution">
    <text evidence="2">The sequence shown here is derived from an EMBL/GenBank/DDBJ whole genome shotgun (WGS) entry which is preliminary data.</text>
</comment>